<dbReference type="Gene3D" id="3.40.930.10">
    <property type="entry name" value="Mannitol-specific EII, Chain A"/>
    <property type="match status" value="1"/>
</dbReference>
<accession>A0ABU0E5Y5</accession>
<keyword evidence="5" id="KW-1185">Reference proteome</keyword>
<comment type="caution">
    <text evidence="4">The sequence shown here is derived from an EMBL/GenBank/DDBJ whole genome shotgun (WGS) entry which is preliminary data.</text>
</comment>
<dbReference type="InterPro" id="IPR036390">
    <property type="entry name" value="WH_DNA-bd_sf"/>
</dbReference>
<protein>
    <submittedName>
        <fullName evidence="4">Lichenan operon transcriptional antiterminator</fullName>
    </submittedName>
</protein>
<proteinExistence type="predicted"/>
<feature type="domain" description="PTS EIIA type-2" evidence="2">
    <location>
        <begin position="495"/>
        <end position="634"/>
    </location>
</feature>
<name>A0ABU0E5Y5_9FIRM</name>
<evidence type="ECO:0000259" key="3">
    <source>
        <dbReference type="PROSITE" id="PS51372"/>
    </source>
</evidence>
<evidence type="ECO:0000313" key="4">
    <source>
        <dbReference type="EMBL" id="MDQ0362304.1"/>
    </source>
</evidence>
<dbReference type="PROSITE" id="PS51094">
    <property type="entry name" value="PTS_EIIA_TYPE_2"/>
    <property type="match status" value="1"/>
</dbReference>
<dbReference type="InterPro" id="IPR011608">
    <property type="entry name" value="PRD"/>
</dbReference>
<evidence type="ECO:0000313" key="5">
    <source>
        <dbReference type="Proteomes" id="UP001230220"/>
    </source>
</evidence>
<gene>
    <name evidence="4" type="ORF">J2S15_003058</name>
</gene>
<dbReference type="Pfam" id="PF08279">
    <property type="entry name" value="HTH_11"/>
    <property type="match status" value="1"/>
</dbReference>
<feature type="domain" description="PRD" evidence="3">
    <location>
        <begin position="286"/>
        <end position="393"/>
    </location>
</feature>
<dbReference type="InterPro" id="IPR013196">
    <property type="entry name" value="HTH_11"/>
</dbReference>
<dbReference type="Gene3D" id="1.10.1790.10">
    <property type="entry name" value="PRD domain"/>
    <property type="match status" value="2"/>
</dbReference>
<evidence type="ECO:0000259" key="2">
    <source>
        <dbReference type="PROSITE" id="PS51094"/>
    </source>
</evidence>
<reference evidence="4 5" key="1">
    <citation type="submission" date="2023-07" db="EMBL/GenBank/DDBJ databases">
        <title>Genomic Encyclopedia of Type Strains, Phase IV (KMG-IV): sequencing the most valuable type-strain genomes for metagenomic binning, comparative biology and taxonomic classification.</title>
        <authorList>
            <person name="Goeker M."/>
        </authorList>
    </citation>
    <scope>NUCLEOTIDE SEQUENCE [LARGE SCALE GENOMIC DNA]</scope>
    <source>
        <strain evidence="4 5">DSM 16784</strain>
    </source>
</reference>
<dbReference type="RefSeq" id="WP_307409799.1">
    <property type="nucleotide sequence ID" value="NZ_JAUSUR010000006.1"/>
</dbReference>
<dbReference type="PANTHER" id="PTHR30185:SF13">
    <property type="entry name" value="LICABCH OPERON REGULATOR-RELATED"/>
    <property type="match status" value="1"/>
</dbReference>
<feature type="domain" description="PRD" evidence="3">
    <location>
        <begin position="180"/>
        <end position="284"/>
    </location>
</feature>
<organism evidence="4 5">
    <name type="scientific">Breznakia pachnodae</name>
    <dbReference type="NCBI Taxonomy" id="265178"/>
    <lineage>
        <taxon>Bacteria</taxon>
        <taxon>Bacillati</taxon>
        <taxon>Bacillota</taxon>
        <taxon>Erysipelotrichia</taxon>
        <taxon>Erysipelotrichales</taxon>
        <taxon>Erysipelotrichaceae</taxon>
        <taxon>Breznakia</taxon>
    </lineage>
</organism>
<dbReference type="EMBL" id="JAUSUR010000006">
    <property type="protein sequence ID" value="MDQ0362304.1"/>
    <property type="molecule type" value="Genomic_DNA"/>
</dbReference>
<dbReference type="InterPro" id="IPR036388">
    <property type="entry name" value="WH-like_DNA-bd_sf"/>
</dbReference>
<dbReference type="InterPro" id="IPR016152">
    <property type="entry name" value="PTrfase/Anion_transptr"/>
</dbReference>
<dbReference type="SUPFAM" id="SSF63520">
    <property type="entry name" value="PTS-regulatory domain, PRD"/>
    <property type="match status" value="2"/>
</dbReference>
<dbReference type="Pfam" id="PF00874">
    <property type="entry name" value="PRD"/>
    <property type="match status" value="2"/>
</dbReference>
<dbReference type="SUPFAM" id="SSF55804">
    <property type="entry name" value="Phoshotransferase/anion transport protein"/>
    <property type="match status" value="1"/>
</dbReference>
<dbReference type="InterPro" id="IPR050661">
    <property type="entry name" value="BglG_antiterminators"/>
</dbReference>
<keyword evidence="1" id="KW-0677">Repeat</keyword>
<dbReference type="InterPro" id="IPR002178">
    <property type="entry name" value="PTS_EIIA_type-2_dom"/>
</dbReference>
<dbReference type="SUPFAM" id="SSF46785">
    <property type="entry name" value="Winged helix' DNA-binding domain"/>
    <property type="match status" value="1"/>
</dbReference>
<dbReference type="Pfam" id="PF00359">
    <property type="entry name" value="PTS_EIIA_2"/>
    <property type="match status" value="1"/>
</dbReference>
<evidence type="ECO:0000256" key="1">
    <source>
        <dbReference type="ARBA" id="ARBA00022737"/>
    </source>
</evidence>
<dbReference type="PANTHER" id="PTHR30185">
    <property type="entry name" value="CRYPTIC BETA-GLUCOSIDE BGL OPERON ANTITERMINATOR"/>
    <property type="match status" value="1"/>
</dbReference>
<sequence>MTNIKYLLDMFLNYDIVSIEMMKNEFNVSDRKIRQLLSDLRNYETTNGFHIKTIIKQGYYLQVDDESKFDNFKDYIQETEVDISGNKEYRVSVIISLLLQNKSYITINEIAEILDVSRNTIISDIEVMKETIAGYNLELVSKPHYGIKMIGEEVSVRKILSKIMTNIIDHQLDSIEYFEFTKELQFDDVKKKFEELLHDYEIVMSANAVESIMIHLRVLMYRISQKNEIHDVQVNKDLIGKQSYQLAQELSDFISANYDVEIQKQEIDLLASQIFGKVTSNEIPEEQKQELRKSINCALEKIDKEYATQFSGDELLKESLLLHVYPLLLRVTFGLELSSSLVGSISAQYTNSFLVSLRFIEHHKELRKYKLSRDEIGYLALHFATHHERNNQKLLENVRHIVIVSDTLRSNLQLLNLQVQSIFPNARVMIKPYSAKLEFHVEEIDLILSTLPLSEEYDKLTILIPEVLSEQYLRKLKSKVLFQMADASEKVPSLDRLFYEDIFFYEDGNDYLEILSKYSKKMVERGYANEDFPESLIVREKRFTTVYDNGVAGPHSMHQNANIDSIGVIIMKHPIRYENRDVRCIFMLNIREKHLFLHQEISEFIMKVMSDTRAVDLLYQSKSFKEFKVHVKEIW</sequence>
<dbReference type="PROSITE" id="PS51372">
    <property type="entry name" value="PRD_2"/>
    <property type="match status" value="2"/>
</dbReference>
<dbReference type="Gene3D" id="1.10.10.10">
    <property type="entry name" value="Winged helix-like DNA-binding domain superfamily/Winged helix DNA-binding domain"/>
    <property type="match status" value="1"/>
</dbReference>
<dbReference type="InterPro" id="IPR036634">
    <property type="entry name" value="PRD_sf"/>
</dbReference>
<dbReference type="Proteomes" id="UP001230220">
    <property type="component" value="Unassembled WGS sequence"/>
</dbReference>